<dbReference type="InterPro" id="IPR025295">
    <property type="entry name" value="eCIS_core_dom"/>
</dbReference>
<evidence type="ECO:0000259" key="1">
    <source>
        <dbReference type="Pfam" id="PF13699"/>
    </source>
</evidence>
<sequence length="193" mass="21193">MGKTMIGLIGAALLWPLGGLAQGAPPAWALDAPATEALLRSLALGGVQTATEMLARSIMLSRQQALDEGTAPIPVLIRQRLEGHVPSEDLDAVRWRVGGGDETSLQWNAIVNGPATAITLLDVVVFEDEGDALANAELWAHELRHVGQYREWGLRGFSQRYITDHQWVEEDAMDFAASWRDGRSLRPRPRPWP</sequence>
<organism evidence="2 3">
    <name type="scientific">Cereibacter changlensis</name>
    <dbReference type="NCBI Taxonomy" id="402884"/>
    <lineage>
        <taxon>Bacteria</taxon>
        <taxon>Pseudomonadati</taxon>
        <taxon>Pseudomonadota</taxon>
        <taxon>Alphaproteobacteria</taxon>
        <taxon>Rhodobacterales</taxon>
        <taxon>Paracoccaceae</taxon>
        <taxon>Cereibacter</taxon>
    </lineage>
</organism>
<protein>
    <submittedName>
        <fullName evidence="2">Uncharacterized protein DUF4157</fullName>
    </submittedName>
</protein>
<proteinExistence type="predicted"/>
<dbReference type="AlphaFoldDB" id="A0A2W7SZW2"/>
<dbReference type="EMBL" id="QKZS01000003">
    <property type="protein sequence ID" value="PZX56412.1"/>
    <property type="molecule type" value="Genomic_DNA"/>
</dbReference>
<gene>
    <name evidence="2" type="ORF">LX76_01441</name>
</gene>
<accession>A0A2W7SZW2</accession>
<feature type="domain" description="eCIS core" evidence="1">
    <location>
        <begin position="72"/>
        <end position="152"/>
    </location>
</feature>
<dbReference type="RefSeq" id="WP_281269391.1">
    <property type="nucleotide sequence ID" value="NZ_QKZS01000003.1"/>
</dbReference>
<reference evidence="2 3" key="1">
    <citation type="submission" date="2018-06" db="EMBL/GenBank/DDBJ databases">
        <title>Genomic Encyclopedia of Archaeal and Bacterial Type Strains, Phase II (KMG-II): from individual species to whole genera.</title>
        <authorList>
            <person name="Goeker M."/>
        </authorList>
    </citation>
    <scope>NUCLEOTIDE SEQUENCE [LARGE SCALE GENOMIC DNA]</scope>
    <source>
        <strain evidence="2 3">DSM 18774</strain>
    </source>
</reference>
<evidence type="ECO:0000313" key="3">
    <source>
        <dbReference type="Proteomes" id="UP000249538"/>
    </source>
</evidence>
<name>A0A2W7SZW2_9RHOB</name>
<dbReference type="Proteomes" id="UP000249538">
    <property type="component" value="Unassembled WGS sequence"/>
</dbReference>
<dbReference type="Pfam" id="PF13699">
    <property type="entry name" value="eCIS_core"/>
    <property type="match status" value="1"/>
</dbReference>
<evidence type="ECO:0000313" key="2">
    <source>
        <dbReference type="EMBL" id="PZX56412.1"/>
    </source>
</evidence>
<comment type="caution">
    <text evidence="2">The sequence shown here is derived from an EMBL/GenBank/DDBJ whole genome shotgun (WGS) entry which is preliminary data.</text>
</comment>